<accession>A0A7W0HNT6</accession>
<protein>
    <submittedName>
        <fullName evidence="8">Cytochrome P450 PksS</fullName>
    </submittedName>
</protein>
<dbReference type="GO" id="GO:0005506">
    <property type="term" value="F:iron ion binding"/>
    <property type="evidence" value="ECO:0007669"/>
    <property type="project" value="InterPro"/>
</dbReference>
<dbReference type="CDD" id="cd11029">
    <property type="entry name" value="CYP107-like"/>
    <property type="match status" value="1"/>
</dbReference>
<evidence type="ECO:0000256" key="4">
    <source>
        <dbReference type="ARBA" id="ARBA00023002"/>
    </source>
</evidence>
<dbReference type="GO" id="GO:0016705">
    <property type="term" value="F:oxidoreductase activity, acting on paired donors, with incorporation or reduction of molecular oxygen"/>
    <property type="evidence" value="ECO:0007669"/>
    <property type="project" value="InterPro"/>
</dbReference>
<dbReference type="GO" id="GO:0004497">
    <property type="term" value="F:monooxygenase activity"/>
    <property type="evidence" value="ECO:0007669"/>
    <property type="project" value="UniProtKB-KW"/>
</dbReference>
<dbReference type="PANTHER" id="PTHR46696">
    <property type="entry name" value="P450, PUTATIVE (EUROFUNG)-RELATED"/>
    <property type="match status" value="1"/>
</dbReference>
<keyword evidence="2 7" id="KW-0349">Heme</keyword>
<dbReference type="EMBL" id="JACDUR010000001">
    <property type="protein sequence ID" value="MBA2890140.1"/>
    <property type="molecule type" value="Genomic_DNA"/>
</dbReference>
<name>A0A7W0HNT6_9ACTN</name>
<dbReference type="Pfam" id="PF00067">
    <property type="entry name" value="p450"/>
    <property type="match status" value="1"/>
</dbReference>
<keyword evidence="9" id="KW-1185">Reference proteome</keyword>
<dbReference type="GO" id="GO:0020037">
    <property type="term" value="F:heme binding"/>
    <property type="evidence" value="ECO:0007669"/>
    <property type="project" value="InterPro"/>
</dbReference>
<gene>
    <name evidence="8" type="ORF">HNR30_001475</name>
</gene>
<dbReference type="PROSITE" id="PS00086">
    <property type="entry name" value="CYTOCHROME_P450"/>
    <property type="match status" value="1"/>
</dbReference>
<dbReference type="RefSeq" id="WP_181608859.1">
    <property type="nucleotide sequence ID" value="NZ_BAABAM010000001.1"/>
</dbReference>
<dbReference type="InterPro" id="IPR001128">
    <property type="entry name" value="Cyt_P450"/>
</dbReference>
<dbReference type="InterPro" id="IPR036396">
    <property type="entry name" value="Cyt_P450_sf"/>
</dbReference>
<keyword evidence="4 7" id="KW-0560">Oxidoreductase</keyword>
<dbReference type="PRINTS" id="PR00359">
    <property type="entry name" value="BP450"/>
</dbReference>
<dbReference type="FunFam" id="1.10.630.10:FF:000018">
    <property type="entry name" value="Cytochrome P450 monooxygenase"/>
    <property type="match status" value="1"/>
</dbReference>
<dbReference type="SUPFAM" id="SSF48264">
    <property type="entry name" value="Cytochrome P450"/>
    <property type="match status" value="1"/>
</dbReference>
<reference evidence="8 9" key="1">
    <citation type="submission" date="2020-07" db="EMBL/GenBank/DDBJ databases">
        <title>Genomic Encyclopedia of Type Strains, Phase IV (KMG-IV): sequencing the most valuable type-strain genomes for metagenomic binning, comparative biology and taxonomic classification.</title>
        <authorList>
            <person name="Goeker M."/>
        </authorList>
    </citation>
    <scope>NUCLEOTIDE SEQUENCE [LARGE SCALE GENOMIC DNA]</scope>
    <source>
        <strain evidence="8 9">DSM 45533</strain>
    </source>
</reference>
<evidence type="ECO:0000313" key="9">
    <source>
        <dbReference type="Proteomes" id="UP000530928"/>
    </source>
</evidence>
<sequence>MAVDLAATDVTTVAFKADPFPFYARLRHDSPVQPVRWMRGSTAWLVTRHGDVEAALRDPRIRKDPREALTSAQLADAPRVPKLFAPLQRNLLGLDGADHDRLRRLVRQAFTPRRIELMRQQVQELADGLLDEAARRGSVDLISDFAVPLPLTVIARVIGVPEELTPRFRAWTRALLSVTDRPLRSVAGVLRFMRYLRRLVESRSREPYDDLVSALAAARDGGDRLSTDEIVALLVLLLTAGHETTVNLVGAGALALMEHPDQAHRLREDDGLLRPGIEELLRFTSPVETATERWAAEDLLVADVTIPQGSLVLAVIASANRDEQVFVEPDLLDVGRNPNPHLAFGKGAHYCLGAPLARLEAEIAISTLLRRAPHLRRADPSAPVRWRGGAIVRTLESLPVLL</sequence>
<dbReference type="PANTHER" id="PTHR46696:SF1">
    <property type="entry name" value="CYTOCHROME P450 YJIB-RELATED"/>
    <property type="match status" value="1"/>
</dbReference>
<evidence type="ECO:0000256" key="7">
    <source>
        <dbReference type="RuleBase" id="RU000461"/>
    </source>
</evidence>
<evidence type="ECO:0000256" key="3">
    <source>
        <dbReference type="ARBA" id="ARBA00022723"/>
    </source>
</evidence>
<evidence type="ECO:0000313" key="8">
    <source>
        <dbReference type="EMBL" id="MBA2890140.1"/>
    </source>
</evidence>
<dbReference type="InterPro" id="IPR002397">
    <property type="entry name" value="Cyt_P450_B"/>
</dbReference>
<evidence type="ECO:0000256" key="6">
    <source>
        <dbReference type="ARBA" id="ARBA00023033"/>
    </source>
</evidence>
<proteinExistence type="inferred from homology"/>
<dbReference type="Proteomes" id="UP000530928">
    <property type="component" value="Unassembled WGS sequence"/>
</dbReference>
<keyword evidence="6 7" id="KW-0503">Monooxygenase</keyword>
<comment type="caution">
    <text evidence="8">The sequence shown here is derived from an EMBL/GenBank/DDBJ whole genome shotgun (WGS) entry which is preliminary data.</text>
</comment>
<evidence type="ECO:0000256" key="2">
    <source>
        <dbReference type="ARBA" id="ARBA00022617"/>
    </source>
</evidence>
<dbReference type="Gene3D" id="1.10.630.10">
    <property type="entry name" value="Cytochrome P450"/>
    <property type="match status" value="1"/>
</dbReference>
<organism evidence="8 9">
    <name type="scientific">Nonomuraea soli</name>
    <dbReference type="NCBI Taxonomy" id="1032476"/>
    <lineage>
        <taxon>Bacteria</taxon>
        <taxon>Bacillati</taxon>
        <taxon>Actinomycetota</taxon>
        <taxon>Actinomycetes</taxon>
        <taxon>Streptosporangiales</taxon>
        <taxon>Streptosporangiaceae</taxon>
        <taxon>Nonomuraea</taxon>
    </lineage>
</organism>
<evidence type="ECO:0000256" key="1">
    <source>
        <dbReference type="ARBA" id="ARBA00010617"/>
    </source>
</evidence>
<comment type="similarity">
    <text evidence="1 7">Belongs to the cytochrome P450 family.</text>
</comment>
<dbReference type="InterPro" id="IPR017972">
    <property type="entry name" value="Cyt_P450_CS"/>
</dbReference>
<evidence type="ECO:0000256" key="5">
    <source>
        <dbReference type="ARBA" id="ARBA00023004"/>
    </source>
</evidence>
<dbReference type="AlphaFoldDB" id="A0A7W0HNT6"/>
<keyword evidence="5 7" id="KW-0408">Iron</keyword>
<keyword evidence="3 7" id="KW-0479">Metal-binding</keyword>